<dbReference type="EMBL" id="CP073695">
    <property type="protein sequence ID" value="QUO47207.1"/>
    <property type="molecule type" value="Genomic_DNA"/>
</dbReference>
<dbReference type="Proteomes" id="UP000679341">
    <property type="component" value="Chromosome"/>
</dbReference>
<keyword evidence="1" id="KW-0812">Transmembrane</keyword>
<feature type="transmembrane region" description="Helical" evidence="1">
    <location>
        <begin position="80"/>
        <end position="102"/>
    </location>
</feature>
<gene>
    <name evidence="2" type="ORF">J7656_11540</name>
</gene>
<name>A0A8T8LJJ9_9EURY</name>
<sequence>MADGISDWARSRLWRTKYWWERLLIWVGGAIASAALLWFVGQALWSYAETVIQNGSFILQTFISNLWTNITSGLTGESGAINLINIVFVTAIVTFLGFVQKFRNTDSLWGYWGVVLIIAAFGLFRLNIQILSGSRMNTLVILIVGLAGIGLLYDQTGLFGD</sequence>
<accession>A0A8T8LJJ9</accession>
<dbReference type="KEGG" id="hss:J7656_11540"/>
<feature type="transmembrane region" description="Helical" evidence="1">
    <location>
        <begin position="136"/>
        <end position="153"/>
    </location>
</feature>
<keyword evidence="3" id="KW-1185">Reference proteome</keyword>
<reference evidence="2 3" key="1">
    <citation type="submission" date="2021-03" db="EMBL/GenBank/DDBJ databases">
        <title>Halorubrum sodomense MBLA0099, Whole genome shotgun sequencing.</title>
        <authorList>
            <person name="Seo M.-J."/>
            <person name="Cho E.-S."/>
            <person name="Hwang C.Y."/>
        </authorList>
    </citation>
    <scope>NUCLEOTIDE SEQUENCE [LARGE SCALE GENOMIC DNA]</scope>
    <source>
        <strain evidence="2 3">MBLA0099</strain>
    </source>
</reference>
<evidence type="ECO:0000313" key="2">
    <source>
        <dbReference type="EMBL" id="QUO47207.1"/>
    </source>
</evidence>
<keyword evidence="1" id="KW-1133">Transmembrane helix</keyword>
<dbReference type="GeneID" id="64828182"/>
<proteinExistence type="predicted"/>
<keyword evidence="1" id="KW-0472">Membrane</keyword>
<feature type="transmembrane region" description="Helical" evidence="1">
    <location>
        <begin position="108"/>
        <end position="124"/>
    </location>
</feature>
<dbReference type="RefSeq" id="WP_211553365.1">
    <property type="nucleotide sequence ID" value="NZ_CP073695.1"/>
</dbReference>
<dbReference type="AlphaFoldDB" id="A0A8T8LJJ9"/>
<feature type="transmembrane region" description="Helical" evidence="1">
    <location>
        <begin position="51"/>
        <end position="68"/>
    </location>
</feature>
<protein>
    <submittedName>
        <fullName evidence="2">Uncharacterized protein</fullName>
    </submittedName>
</protein>
<evidence type="ECO:0000256" key="1">
    <source>
        <dbReference type="SAM" id="Phobius"/>
    </source>
</evidence>
<evidence type="ECO:0000313" key="3">
    <source>
        <dbReference type="Proteomes" id="UP000679341"/>
    </source>
</evidence>
<organism evidence="2 3">
    <name type="scientific">Halorubrum ruber</name>
    <dbReference type="NCBI Taxonomy" id="2982524"/>
    <lineage>
        <taxon>Archaea</taxon>
        <taxon>Methanobacteriati</taxon>
        <taxon>Methanobacteriota</taxon>
        <taxon>Stenosarchaea group</taxon>
        <taxon>Halobacteria</taxon>
        <taxon>Halobacteriales</taxon>
        <taxon>Haloferacaceae</taxon>
        <taxon>Halorubrum</taxon>
    </lineage>
</organism>
<feature type="transmembrane region" description="Helical" evidence="1">
    <location>
        <begin position="23"/>
        <end position="45"/>
    </location>
</feature>